<evidence type="ECO:0000313" key="2">
    <source>
        <dbReference type="EMBL" id="RJY34253.1"/>
    </source>
</evidence>
<protein>
    <submittedName>
        <fullName evidence="2">Protein SidH</fullName>
    </submittedName>
</protein>
<feature type="coiled-coil region" evidence="1">
    <location>
        <begin position="1781"/>
        <end position="1809"/>
    </location>
</feature>
<evidence type="ECO:0000256" key="1">
    <source>
        <dbReference type="SAM" id="Coils"/>
    </source>
</evidence>
<evidence type="ECO:0000313" key="3">
    <source>
        <dbReference type="Proteomes" id="UP000277145"/>
    </source>
</evidence>
<dbReference type="Proteomes" id="UP000277145">
    <property type="component" value="Unassembled WGS sequence"/>
</dbReference>
<comment type="caution">
    <text evidence="2">The sequence shown here is derived from an EMBL/GenBank/DDBJ whole genome shotgun (WGS) entry which is preliminary data.</text>
</comment>
<proteinExistence type="predicted"/>
<keyword evidence="1" id="KW-0175">Coiled coil</keyword>
<feature type="coiled-coil region" evidence="1">
    <location>
        <begin position="2009"/>
        <end position="2036"/>
    </location>
</feature>
<dbReference type="RefSeq" id="WP_027229453.1">
    <property type="nucleotide sequence ID" value="NZ_CP021281.1"/>
</dbReference>
<gene>
    <name evidence="2" type="ORF">D1H98_05520</name>
</gene>
<dbReference type="EMBL" id="QWDR01000001">
    <property type="protein sequence ID" value="RJY34253.1"/>
    <property type="molecule type" value="Genomic_DNA"/>
</dbReference>
<reference evidence="2 3" key="1">
    <citation type="submission" date="2018-08" db="EMBL/GenBank/DDBJ databases">
        <title>Genome Sequences of Legionella pneumophila subsp. pneumophila Isolates, Recovered from a Drinking Water System in a Large Builging.</title>
        <authorList>
            <person name="Gomez-Alvarez V."/>
            <person name="Boczek L."/>
            <person name="King D."/>
            <person name="Pemberton A."/>
            <person name="Pfaller S."/>
            <person name="Rodgers M."/>
            <person name="Santodomingo J."/>
            <person name="Revetta R."/>
        </authorList>
    </citation>
    <scope>NUCLEOTIDE SEQUENCE [LARGE SCALE GENOMIC DNA]</scope>
    <source>
        <strain evidence="2 3">L01C.1</strain>
    </source>
</reference>
<sequence length="2225" mass="252613">MKRTIETYIIYLKEDLKIADTCKTIKDGLLKSITDKTHFSEELAAYFERDNPNVPFKVNTTDPTQVAVLKKLLNALENAEKSFRAIENIDISRDRYTAMIAKDAVMVSYKAVHEIYAALQLINHSNSDIQDIVGPHIQKLLPQMALASKALGNFAPEHPEESAGAVLAGVVNMLPTEKPTESESLGKLSNLIFELPHYFEELQKLIATGASGIATKSITSAEDYQSAMIKKANETKYYFEQLSSKSGLSAIPSYLSIVKRLIAHSTDLVNAGAPLTKQAYLDAVAKLEDIKHNILPQLISELEMVEESMGLKPGLLTDPALEQMNKYYTQLAEQVDNIAKAAGVLDTVSDYSDSIGGKIVRFLAGDSKKLDVGPKLTSAPDLGVLMDDVFIQKRRSNQESRLNEARLGSEDKNVLAAANRFFDKIGSYNSIHKAWSKWSLANISQSEKDALIKEYKQFQPHFAALYPDIDKLVVDALTQPTGSNIVSRLYSSDYKQLWSSDHFKQVLSCKDSVLSSIQQSLAQSEFKAKLIEKTMSHSEETAYTMNNKTTNLTTRVQPFEPLKFTLEDDKPVEYYHKKVIAASNQILELERAQKGVAEFFNYIQKKYPHENPSFDSLDESDKEFLRKAYKTFQPQLLALKHDDINTRLVSSLTSSKPTDPPLRLTDLVSLKSGIDDYLNEKISDLNQDKTTLLDKEEEAREEQYAKAPLVARGAELEKQTLFGQMSKLKLSKSVDDFFNKKFQTYLKDNLSPEIWKQLSSNGETLDFDKIPYLEFHKDSPEVAMYKQLINSIHYMKNGLENLESLNDYGDPNNIYHRTRFVMTTFNALVMNICFSKYYVMEAGNNPGLKAIVQEGLDLLKPLEGMPLIGDYLKTTEKQEPPKQNIITAWKKQQAVVESGLSKGPKPKTDQQLISEQLGKIQEAIDNFDGDLEISDSAREKIKTQIGEFAKGISGLSFGPGSAKKILAALTKLETQLSNLDKESPEVTLGKLKDTHSELNAQFRAAAEYTEYHSGQKFGSYSNNISTIVSNFCNGLVSNLPLKQEPAPKGKTPEKSVTPVITGATNPHEVVFGTEHEEFNSVYQPYLLLKRITDEFRDQNNPYKPSFDELKEEAVSYYDKIQPLLESVDPKFDKNFIAKHKESSTLLKAIDEVMSMRQRINNPESSFAKLKDLHLEGDFEKEENKEKFRQLYKEIQPYLHKIDSTYDQTQFLEGLKTAKDFSGALQRIMNEENALQQSTSLKDTSYLQLIAESLYQIPVKLNKLKAEPDTPEPSKEEIDANVKAFVEGLNGLSFGPGSVKKILSTAAKLQMQLSDIGKEGRELTMGRLKEIQAEFGTILMAAADNAEFHLGLKPGTYSRTVSERFEKFYSSLIVNLPLEKDQTGLELLIDTTSTQKRLAREMERLERVKEDTSAIDTKKSIFGTEHEQFSTLYQPYASLRHIAKDIEDGVHMNLYERTLEELKEEASNEYKKIQPYLAKINPEFTEDYISKTDGEYSLLHAIDRVFEERHKINKPSSPFDKLRDLYLDGDFEKEENKEQFLQLYAELQPHLIKINYQYDLAYFLRELQTPEDFKAATERIINDESKLQELITGLDDTKRLKVKLCEERIGYFIDLLKKQELEVGPEKIQAFKEKIFFNYIHANVNSALEAKIGSHAEQFLQFIEKDFLDKKNEILEKITIDQDMEEEIAKAIDRIAPDIINNKIESFKKLLFDSYIQSDIKSSLHNELGIYTSLFIDKISPEIHLHQSEILGNVTFDSKMGAEIGSKINAITPGILLNNNPLKEAYVDLNNTLKEINTLLDEENKKARDNPCRNEKIAKLTSLKDRLSDLDSIPKENTVEFLKKMQEETRSSLKSLESNDALINIYDVLNSLKETIENGSDLPEIKKDKLQMISDVQNILSNSDKDTAERLNLAVQILNDSNPEVLSKTKGNFLIGEAFKGQVFTNYINTKISEQLNNELGPYGKVFLKQIMPDFIAKKSEIIKEIAIDNMETGLETQFKIHAPAIFEKNKELKAAYEQLNVHLKEVQSLIEAEEKKPKGNPCREEKIAALRSHQSQLMNTQRIPDHETLRFLQEQNKSAKSFMGKLEKYDTMISVYDSLTEIREHVSNHKSLSKEIKDEKIQEISKMEDMLKTTSKEPSIRLAEVKAHGLSDQCKNVLLKNSDNFLVSFFKTLFSKLFNIKNENETLVSSFKQRLQNIKGPEPVATPMETPENEAPLVNTNITRF</sequence>
<organism evidence="2 3">
    <name type="scientific">Legionella pneumophila subsp. pneumophila</name>
    <dbReference type="NCBI Taxonomy" id="91891"/>
    <lineage>
        <taxon>Bacteria</taxon>
        <taxon>Pseudomonadati</taxon>
        <taxon>Pseudomonadota</taxon>
        <taxon>Gammaproteobacteria</taxon>
        <taxon>Legionellales</taxon>
        <taxon>Legionellaceae</taxon>
        <taxon>Legionella</taxon>
    </lineage>
</organism>
<accession>A0A3A6V644</accession>
<name>A0A3A6V644_LEGPN</name>